<feature type="region of interest" description="Disordered" evidence="1">
    <location>
        <begin position="63"/>
        <end position="82"/>
    </location>
</feature>
<organism evidence="2 3">
    <name type="scientific">Ramlibacter tataouinensis</name>
    <dbReference type="NCBI Taxonomy" id="94132"/>
    <lineage>
        <taxon>Bacteria</taxon>
        <taxon>Pseudomonadati</taxon>
        <taxon>Pseudomonadota</taxon>
        <taxon>Betaproteobacteria</taxon>
        <taxon>Burkholderiales</taxon>
        <taxon>Comamonadaceae</taxon>
        <taxon>Ramlibacter</taxon>
    </lineage>
</organism>
<keyword evidence="3" id="KW-1185">Reference proteome</keyword>
<proteinExistence type="predicted"/>
<dbReference type="EMBL" id="CP010951">
    <property type="protein sequence ID" value="AMO24438.1"/>
    <property type="molecule type" value="Genomic_DNA"/>
</dbReference>
<dbReference type="Proteomes" id="UP000070433">
    <property type="component" value="Chromosome"/>
</dbReference>
<accession>A0A127JWQ0</accession>
<evidence type="ECO:0000256" key="1">
    <source>
        <dbReference type="SAM" id="MobiDB-lite"/>
    </source>
</evidence>
<dbReference type="AlphaFoldDB" id="A0A127JWQ0"/>
<protein>
    <submittedName>
        <fullName evidence="2">Uncharacterized protein</fullName>
    </submittedName>
</protein>
<sequence length="82" mass="8535">MSLTASSIIGRAPSAHWVPGCANARRRPRPPAPRGRSSSPTASSTPFSRRCSPVTVWSSGSSACLASMTPSSTNCSTADRTR</sequence>
<evidence type="ECO:0000313" key="3">
    <source>
        <dbReference type="Proteomes" id="UP000070433"/>
    </source>
</evidence>
<evidence type="ECO:0000313" key="2">
    <source>
        <dbReference type="EMBL" id="AMO24438.1"/>
    </source>
</evidence>
<gene>
    <name evidence="2" type="ORF">UC35_18345</name>
</gene>
<reference evidence="2 3" key="1">
    <citation type="journal article" date="2014" name="Int. J. Syst. Evol. Microbiol.">
        <title>Ramlibacter solisilvae sp. nov., isolated from forest soil, and emended description of the genus Ramlibacter.</title>
        <authorList>
            <person name="Lee H.J."/>
            <person name="Lee S.H."/>
            <person name="Lee S.S."/>
            <person name="Lee J.S."/>
            <person name="Kim Y."/>
            <person name="Kim S.C."/>
            <person name="Jeon C.O."/>
        </authorList>
    </citation>
    <scope>NUCLEOTIDE SEQUENCE [LARGE SCALE GENOMIC DNA]</scope>
    <source>
        <strain evidence="2 3">5-10</strain>
    </source>
</reference>
<feature type="region of interest" description="Disordered" evidence="1">
    <location>
        <begin position="15"/>
        <end position="53"/>
    </location>
</feature>
<name>A0A127JWQ0_9BURK</name>
<feature type="compositionally biased region" description="Low complexity" evidence="1">
    <location>
        <begin position="34"/>
        <end position="50"/>
    </location>
</feature>